<dbReference type="PANTHER" id="PTHR14068:SF0">
    <property type="entry name" value="EUKARYOTIC TRANSLATION INITIATION FACTOR 3 SUBUNIT B"/>
    <property type="match status" value="1"/>
</dbReference>
<keyword evidence="6" id="KW-1185">Reference proteome</keyword>
<evidence type="ECO:0000313" key="6">
    <source>
        <dbReference type="Proteomes" id="UP000245207"/>
    </source>
</evidence>
<sequence length="409" mass="47124">MKYTSSFLPPEKALYPPKIANPQERAIEHVNDGKKICWARGNKTCDGDLVYNLGTIARFGTKEFIGAIIFESLTDKSKLDGQPKLFIHMSQLNVQLKQKVKQEEELFRQWKANDEKQLMQQPKTTRYGGGVRNDKETDSRHQPLDLFEKEYELEGIHPKKVELKDNEECFDLFKKIDHKGAFVIPYRFQLCLQVWAIVTLNGRQTFFLGNGLPHLFLVRLQSPGLSNLVYLTINSNLKNNLDAHKLKMTIKARSFCLESSPSATFIMDLPEVILVPDLEDTLQRDRWYALSNPRQISSSLHNRWKWREPRKSRVKAKLIDFSPGEKYLVTYSNHAPSNPHDSHDKYFARLGKNGISVYEAETFILIDKKSIKVKNLMDFYWSPTDPIFALFVPEQGGGNQPARLLAGFC</sequence>
<keyword evidence="2" id="KW-0396">Initiation factor</keyword>
<dbReference type="GO" id="GO:0003723">
    <property type="term" value="F:RNA binding"/>
    <property type="evidence" value="ECO:0007669"/>
    <property type="project" value="UniProtKB-KW"/>
</dbReference>
<dbReference type="GO" id="GO:0031369">
    <property type="term" value="F:translation initiation factor binding"/>
    <property type="evidence" value="ECO:0007669"/>
    <property type="project" value="InterPro"/>
</dbReference>
<evidence type="ECO:0000256" key="4">
    <source>
        <dbReference type="ARBA" id="ARBA00022917"/>
    </source>
</evidence>
<organism evidence="5 6">
    <name type="scientific">Artemisia annua</name>
    <name type="common">Sweet wormwood</name>
    <dbReference type="NCBI Taxonomy" id="35608"/>
    <lineage>
        <taxon>Eukaryota</taxon>
        <taxon>Viridiplantae</taxon>
        <taxon>Streptophyta</taxon>
        <taxon>Embryophyta</taxon>
        <taxon>Tracheophyta</taxon>
        <taxon>Spermatophyta</taxon>
        <taxon>Magnoliopsida</taxon>
        <taxon>eudicotyledons</taxon>
        <taxon>Gunneridae</taxon>
        <taxon>Pentapetalae</taxon>
        <taxon>asterids</taxon>
        <taxon>campanulids</taxon>
        <taxon>Asterales</taxon>
        <taxon>Asteraceae</taxon>
        <taxon>Asteroideae</taxon>
        <taxon>Anthemideae</taxon>
        <taxon>Artemisiinae</taxon>
        <taxon>Artemisia</taxon>
    </lineage>
</organism>
<dbReference type="AlphaFoldDB" id="A0A2U1LFG2"/>
<gene>
    <name evidence="5" type="ORF">CTI12_AA495750</name>
</gene>
<dbReference type="PANTHER" id="PTHR14068">
    <property type="entry name" value="EUKARYOTIC TRANSLATION INITIATION FACTOR 3 EIF3 -RELATED"/>
    <property type="match status" value="1"/>
</dbReference>
<dbReference type="STRING" id="35608.A0A2U1LFG2"/>
<dbReference type="EMBL" id="PKPP01009668">
    <property type="protein sequence ID" value="PWA47741.1"/>
    <property type="molecule type" value="Genomic_DNA"/>
</dbReference>
<name>A0A2U1LFG2_ARTAN</name>
<evidence type="ECO:0000256" key="1">
    <source>
        <dbReference type="ARBA" id="ARBA00022490"/>
    </source>
</evidence>
<dbReference type="OrthoDB" id="1724776at2759"/>
<dbReference type="InterPro" id="IPR011400">
    <property type="entry name" value="EIF3B"/>
</dbReference>
<dbReference type="GO" id="GO:0003743">
    <property type="term" value="F:translation initiation factor activity"/>
    <property type="evidence" value="ECO:0007669"/>
    <property type="project" value="UniProtKB-KW"/>
</dbReference>
<proteinExistence type="predicted"/>
<protein>
    <submittedName>
        <fullName evidence="5">Nucleotide-binding, alpha-beta plait</fullName>
    </submittedName>
</protein>
<dbReference type="Proteomes" id="UP000245207">
    <property type="component" value="Unassembled WGS sequence"/>
</dbReference>
<keyword evidence="1" id="KW-0963">Cytoplasm</keyword>
<evidence type="ECO:0000256" key="2">
    <source>
        <dbReference type="ARBA" id="ARBA00022540"/>
    </source>
</evidence>
<dbReference type="GO" id="GO:0005852">
    <property type="term" value="C:eukaryotic translation initiation factor 3 complex"/>
    <property type="evidence" value="ECO:0007669"/>
    <property type="project" value="InterPro"/>
</dbReference>
<reference evidence="5 6" key="1">
    <citation type="journal article" date="2018" name="Mol. Plant">
        <title>The genome of Artemisia annua provides insight into the evolution of Asteraceae family and artemisinin biosynthesis.</title>
        <authorList>
            <person name="Shen Q."/>
            <person name="Zhang L."/>
            <person name="Liao Z."/>
            <person name="Wang S."/>
            <person name="Yan T."/>
            <person name="Shi P."/>
            <person name="Liu M."/>
            <person name="Fu X."/>
            <person name="Pan Q."/>
            <person name="Wang Y."/>
            <person name="Lv Z."/>
            <person name="Lu X."/>
            <person name="Zhang F."/>
            <person name="Jiang W."/>
            <person name="Ma Y."/>
            <person name="Chen M."/>
            <person name="Hao X."/>
            <person name="Li L."/>
            <person name="Tang Y."/>
            <person name="Lv G."/>
            <person name="Zhou Y."/>
            <person name="Sun X."/>
            <person name="Brodelius P.E."/>
            <person name="Rose J.K.C."/>
            <person name="Tang K."/>
        </authorList>
    </citation>
    <scope>NUCLEOTIDE SEQUENCE [LARGE SCALE GENOMIC DNA]</scope>
    <source>
        <strain evidence="6">cv. Huhao1</strain>
        <tissue evidence="5">Leaf</tissue>
    </source>
</reference>
<keyword evidence="3" id="KW-0694">RNA-binding</keyword>
<evidence type="ECO:0000256" key="3">
    <source>
        <dbReference type="ARBA" id="ARBA00022884"/>
    </source>
</evidence>
<comment type="caution">
    <text evidence="5">The sequence shown here is derived from an EMBL/GenBank/DDBJ whole genome shotgun (WGS) entry which is preliminary data.</text>
</comment>
<evidence type="ECO:0000313" key="5">
    <source>
        <dbReference type="EMBL" id="PWA47741.1"/>
    </source>
</evidence>
<accession>A0A2U1LFG2</accession>
<keyword evidence="4" id="KW-0648">Protein biosynthesis</keyword>